<dbReference type="Proteomes" id="UP000002358">
    <property type="component" value="Chromosome 5"/>
</dbReference>
<dbReference type="KEGG" id="nvi:100122529"/>
<evidence type="ECO:0000313" key="5">
    <source>
        <dbReference type="Proteomes" id="UP000002358"/>
    </source>
</evidence>
<reference evidence="4" key="1">
    <citation type="submission" date="2021-01" db="UniProtKB">
        <authorList>
            <consortium name="EnsemblMetazoa"/>
        </authorList>
    </citation>
    <scope>IDENTIFICATION</scope>
</reference>
<dbReference type="InterPro" id="IPR044244">
    <property type="entry name" value="TTC27/Emw1"/>
</dbReference>
<dbReference type="SMART" id="SM00028">
    <property type="entry name" value="TPR"/>
    <property type="match status" value="4"/>
</dbReference>
<evidence type="ECO:0000313" key="4">
    <source>
        <dbReference type="EnsemblMetazoa" id="XP_001606137"/>
    </source>
</evidence>
<evidence type="ECO:0000256" key="2">
    <source>
        <dbReference type="ARBA" id="ARBA00022803"/>
    </source>
</evidence>
<keyword evidence="1" id="KW-0677">Repeat</keyword>
<dbReference type="SMR" id="A0A7M7G7G3"/>
<dbReference type="SUPFAM" id="SSF48452">
    <property type="entry name" value="TPR-like"/>
    <property type="match status" value="1"/>
</dbReference>
<dbReference type="InterPro" id="IPR011990">
    <property type="entry name" value="TPR-like_helical_dom_sf"/>
</dbReference>
<organism evidence="4 5">
    <name type="scientific">Nasonia vitripennis</name>
    <name type="common">Parasitic wasp</name>
    <dbReference type="NCBI Taxonomy" id="7425"/>
    <lineage>
        <taxon>Eukaryota</taxon>
        <taxon>Metazoa</taxon>
        <taxon>Ecdysozoa</taxon>
        <taxon>Arthropoda</taxon>
        <taxon>Hexapoda</taxon>
        <taxon>Insecta</taxon>
        <taxon>Pterygota</taxon>
        <taxon>Neoptera</taxon>
        <taxon>Endopterygota</taxon>
        <taxon>Hymenoptera</taxon>
        <taxon>Apocrita</taxon>
        <taxon>Proctotrupomorpha</taxon>
        <taxon>Chalcidoidea</taxon>
        <taxon>Pteromalidae</taxon>
        <taxon>Pteromalinae</taxon>
        <taxon>Nasonia</taxon>
    </lineage>
</organism>
<sequence length="782" mass="90332">MEDTAAELAEMERSLLLHPLSDNEYALFDHLTNKFCLSTIAPLANECIEKNIKESITSDRYKHKEWLCIGVSSLLYFIQNNFTGEFEKRDVPYLLPLRKTAISKISITDPCSDNVEKPELLLLARAILCNNGLQGTFPSSLWWAIRVNYIHQLILDEGVGSLYEDSERLIRLVLETDIVKDPELEALFHTEVTYVYLYYNRIQSSEKYLKDAKTIAKLTLELEGALGKRTKYQQQEKAQLYLKAKVDKELFPYRECEATVLPKVINLSDDLRLEKIEFSEEREHCKLGSLEEAIVLAKFFQLKISQPKDQLTDEEITPYLDFIIDNTENWALKMSALFQRCILEANHKRTIERSLAQLEYLIEQINTPKAPLYNRFDLFFASGMLPVWALKQRFATVMLNLGMVKAALELFLKLNLWEDVIICYTILELKHKAAEVIKQELAKKPSVKLWCLLGDAEIEAQHYETAWKLSGEKSSRAQRHWGYHYYFQQNYAEAVPHLKLSAELNSAQEMVWLRLGFAALQLEDWKLAASAYRKYCSLEQSNFEVWNNLAKAYIKMGDKPRAWRSLQDAVKCNFDKWEVWDNLMIVSNDLGHFSEVIRCYHRILDLKGSHVDVQILAILARAIVNETKDSDKNSSRKYLPKTLELFGRITANTTTDADIWRLYAELTLLKNSDIDNQKAAQYMQRAYRAAVANPRWFKTVEDANVVLDTCVRLAQATMRCIDNCAVAQKRAVLGSAKLNLQSVVKKLKDLMWEDQSGISENLAKVERHLQVVLDELEKLKNA</sequence>
<dbReference type="OrthoDB" id="1936594at2759"/>
<dbReference type="OMA" id="NNRYARA"/>
<dbReference type="EnsemblMetazoa" id="XM_001606087">
    <property type="protein sequence ID" value="XP_001606137"/>
    <property type="gene ID" value="LOC100122529"/>
</dbReference>
<proteinExistence type="inferred from homology"/>
<dbReference type="PANTHER" id="PTHR16193">
    <property type="entry name" value="TETRATRICOPEPTIDE REPEAT PROTEIN 27"/>
    <property type="match status" value="1"/>
</dbReference>
<dbReference type="FunCoup" id="A0A7M7G7G3">
    <property type="interactions" value="2277"/>
</dbReference>
<evidence type="ECO:0000256" key="1">
    <source>
        <dbReference type="ARBA" id="ARBA00022737"/>
    </source>
</evidence>
<dbReference type="PANTHER" id="PTHR16193:SF0">
    <property type="entry name" value="TETRATRICOPEPTIDE REPEAT PROTEIN 27"/>
    <property type="match status" value="1"/>
</dbReference>
<dbReference type="InParanoid" id="A0A7M7G7G3"/>
<dbReference type="Gene3D" id="1.25.40.10">
    <property type="entry name" value="Tetratricopeptide repeat domain"/>
    <property type="match status" value="1"/>
</dbReference>
<protein>
    <recommendedName>
        <fullName evidence="6">Tetratricopeptide repeat protein 27</fullName>
    </recommendedName>
</protein>
<name>A0A7M7G7G3_NASVI</name>
<comment type="similarity">
    <text evidence="3">Belongs to the TTC27 family.</text>
</comment>
<dbReference type="InterPro" id="IPR019734">
    <property type="entry name" value="TPR_rpt"/>
</dbReference>
<accession>A0A7M7G7G3</accession>
<keyword evidence="2" id="KW-0802">TPR repeat</keyword>
<gene>
    <name evidence="4" type="primary">100122529</name>
</gene>
<dbReference type="AlphaFoldDB" id="A0A7M7G7G3"/>
<evidence type="ECO:0008006" key="6">
    <source>
        <dbReference type="Google" id="ProtNLM"/>
    </source>
</evidence>
<evidence type="ECO:0000256" key="3">
    <source>
        <dbReference type="ARBA" id="ARBA00024020"/>
    </source>
</evidence>
<keyword evidence="5" id="KW-1185">Reference proteome</keyword>